<dbReference type="PANTHER" id="PTHR22847">
    <property type="entry name" value="WD40 REPEAT PROTEIN"/>
    <property type="match status" value="1"/>
</dbReference>
<feature type="repeat" description="WD" evidence="6">
    <location>
        <begin position="548"/>
        <end position="589"/>
    </location>
</feature>
<evidence type="ECO:0000256" key="2">
    <source>
        <dbReference type="ARBA" id="ARBA00022737"/>
    </source>
</evidence>
<evidence type="ECO:0000256" key="6">
    <source>
        <dbReference type="PROSITE-ProRule" id="PRU00221"/>
    </source>
</evidence>
<dbReference type="InterPro" id="IPR001680">
    <property type="entry name" value="WD40_rpt"/>
</dbReference>
<dbReference type="SUPFAM" id="SSF56112">
    <property type="entry name" value="Protein kinase-like (PK-like)"/>
    <property type="match status" value="1"/>
</dbReference>
<evidence type="ECO:0000256" key="1">
    <source>
        <dbReference type="ARBA" id="ARBA00022574"/>
    </source>
</evidence>
<dbReference type="InterPro" id="IPR020472">
    <property type="entry name" value="WD40_PAC1"/>
</dbReference>
<dbReference type="InterPro" id="IPR036322">
    <property type="entry name" value="WD40_repeat_dom_sf"/>
</dbReference>
<feature type="repeat" description="WD" evidence="6">
    <location>
        <begin position="382"/>
        <end position="423"/>
    </location>
</feature>
<protein>
    <recommendedName>
        <fullName evidence="4">Mitochondrial division protein 1</fullName>
    </recommendedName>
</protein>
<evidence type="ECO:0000256" key="5">
    <source>
        <dbReference type="ARBA" id="ARBA00043913"/>
    </source>
</evidence>
<accession>A0A9W9UUR4</accession>
<dbReference type="SMART" id="SM00220">
    <property type="entry name" value="S_TKc"/>
    <property type="match status" value="1"/>
</dbReference>
<dbReference type="CDD" id="cd00200">
    <property type="entry name" value="WD40"/>
    <property type="match status" value="1"/>
</dbReference>
<dbReference type="RefSeq" id="XP_056549504.1">
    <property type="nucleotide sequence ID" value="XM_056705606.1"/>
</dbReference>
<proteinExistence type="inferred from homology"/>
<evidence type="ECO:0000259" key="7">
    <source>
        <dbReference type="PROSITE" id="PS50011"/>
    </source>
</evidence>
<dbReference type="GO" id="GO:1990234">
    <property type="term" value="C:transferase complex"/>
    <property type="evidence" value="ECO:0007669"/>
    <property type="project" value="UniProtKB-ARBA"/>
</dbReference>
<dbReference type="PROSITE" id="PS50082">
    <property type="entry name" value="WD_REPEATS_2"/>
    <property type="match status" value="5"/>
</dbReference>
<evidence type="ECO:0000313" key="8">
    <source>
        <dbReference type="EMBL" id="KAJ5355481.1"/>
    </source>
</evidence>
<reference evidence="8" key="1">
    <citation type="submission" date="2022-11" db="EMBL/GenBank/DDBJ databases">
        <authorList>
            <person name="Petersen C."/>
        </authorList>
    </citation>
    <scope>NUCLEOTIDE SEQUENCE</scope>
    <source>
        <strain evidence="8">IBT 29864</strain>
    </source>
</reference>
<comment type="similarity">
    <text evidence="3">Belongs to the WD repeat MDV1/CAF4 family.</text>
</comment>
<dbReference type="GO" id="GO:0005634">
    <property type="term" value="C:nucleus"/>
    <property type="evidence" value="ECO:0007669"/>
    <property type="project" value="TreeGrafter"/>
</dbReference>
<dbReference type="SMART" id="SM00320">
    <property type="entry name" value="WD40"/>
    <property type="match status" value="6"/>
</dbReference>
<feature type="domain" description="Protein kinase" evidence="7">
    <location>
        <begin position="47"/>
        <end position="306"/>
    </location>
</feature>
<dbReference type="Gene3D" id="1.10.510.10">
    <property type="entry name" value="Transferase(Phosphotransferase) domain 1"/>
    <property type="match status" value="1"/>
</dbReference>
<evidence type="ECO:0000256" key="4">
    <source>
        <dbReference type="ARBA" id="ARBA00039789"/>
    </source>
</evidence>
<dbReference type="EMBL" id="JAPZBS010000010">
    <property type="protein sequence ID" value="KAJ5355481.1"/>
    <property type="molecule type" value="Genomic_DNA"/>
</dbReference>
<keyword evidence="2" id="KW-0677">Repeat</keyword>
<feature type="repeat" description="WD" evidence="6">
    <location>
        <begin position="341"/>
        <end position="382"/>
    </location>
</feature>
<comment type="caution">
    <text evidence="8">The sequence shown here is derived from an EMBL/GenBank/DDBJ whole genome shotgun (WGS) entry which is preliminary data.</text>
</comment>
<dbReference type="Pfam" id="PF00400">
    <property type="entry name" value="WD40"/>
    <property type="match status" value="5"/>
</dbReference>
<feature type="repeat" description="WD" evidence="6">
    <location>
        <begin position="590"/>
        <end position="626"/>
    </location>
</feature>
<evidence type="ECO:0000313" key="9">
    <source>
        <dbReference type="Proteomes" id="UP001147782"/>
    </source>
</evidence>
<dbReference type="AlphaFoldDB" id="A0A9W9UUR4"/>
<dbReference type="Proteomes" id="UP001147782">
    <property type="component" value="Unassembled WGS sequence"/>
</dbReference>
<sequence length="626" mass="69202">MARISDLITDSKLPASFLPDCSVETVHRFQESDPASRQRLVIRPEHWRRQRKIGGGGFGSVWLEECTQGGRLGAMPVRAVKQINVDMRLGPIDYNPPGQLLIAMEYLELGDRFTYLYRQPPGPPLQETEAKEITYQILDGMNMMHDNGFAHRDLKPNNILIKSHPPNEWWIKLADFAILPLKYRDTFLEAFPVSRLTGVGISQPGVDFILSLMHPYPNDRVTARSAISNMWLQPLISHFPKSTTIINGKPHKPSSAATSNEEFASWTTKPSPKAPWAGEDSIDPYLAQVKERWSVESQLPGSHSHNVELVTLSSDDRTLASSSRDQTVRHWKPVIGSLHRILKHSCQIRSMAFSPSGQLLACGCSDNTVRLWDPMTGALLQTLKHVAAVGTVNFSPNGRLLASGSDDGKVLLWDTVTGALCRTIDRGDSVDDRRIGVAFLRDVRLLDECAISDYQHSGTLKSTALSPDSRVLPCICDAKDGERTVELRDIATGALRETRKGHRKSFFLLAFSPNRRILASDFPMLVSVSSGVTVLLWDTATGAIHQTLEGHSALVRSVAFSPDGRVLASSSHDRTVRLWDTATSALQQTLESHSSIVHAVAFSRDGRLLASVSADNTVRPWGFPSS</sequence>
<name>A0A9W9UUR4_9EURO</name>
<keyword evidence="1 6" id="KW-0853">WD repeat</keyword>
<dbReference type="GO" id="GO:0005524">
    <property type="term" value="F:ATP binding"/>
    <property type="evidence" value="ECO:0007669"/>
    <property type="project" value="InterPro"/>
</dbReference>
<dbReference type="Gene3D" id="2.130.10.10">
    <property type="entry name" value="YVTN repeat-like/Quinoprotein amine dehydrogenase"/>
    <property type="match status" value="2"/>
</dbReference>
<dbReference type="GO" id="GO:0004672">
    <property type="term" value="F:protein kinase activity"/>
    <property type="evidence" value="ECO:0007669"/>
    <property type="project" value="InterPro"/>
</dbReference>
<dbReference type="InterPro" id="IPR008271">
    <property type="entry name" value="Ser/Thr_kinase_AS"/>
</dbReference>
<dbReference type="PRINTS" id="PR00320">
    <property type="entry name" value="GPROTEINBRPT"/>
</dbReference>
<dbReference type="InterPro" id="IPR000719">
    <property type="entry name" value="Prot_kinase_dom"/>
</dbReference>
<dbReference type="InterPro" id="IPR011009">
    <property type="entry name" value="Kinase-like_dom_sf"/>
</dbReference>
<dbReference type="SUPFAM" id="SSF50978">
    <property type="entry name" value="WD40 repeat-like"/>
    <property type="match status" value="1"/>
</dbReference>
<dbReference type="Pfam" id="PF00069">
    <property type="entry name" value="Pkinase"/>
    <property type="match status" value="1"/>
</dbReference>
<dbReference type="PANTHER" id="PTHR22847:SF637">
    <property type="entry name" value="WD REPEAT DOMAIN 5B"/>
    <property type="match status" value="1"/>
</dbReference>
<organism evidence="8 9">
    <name type="scientific">Penicillium cataractarum</name>
    <dbReference type="NCBI Taxonomy" id="2100454"/>
    <lineage>
        <taxon>Eukaryota</taxon>
        <taxon>Fungi</taxon>
        <taxon>Dikarya</taxon>
        <taxon>Ascomycota</taxon>
        <taxon>Pezizomycotina</taxon>
        <taxon>Eurotiomycetes</taxon>
        <taxon>Eurotiomycetidae</taxon>
        <taxon>Eurotiales</taxon>
        <taxon>Aspergillaceae</taxon>
        <taxon>Penicillium</taxon>
    </lineage>
</organism>
<dbReference type="CDD" id="cd00180">
    <property type="entry name" value="PKc"/>
    <property type="match status" value="1"/>
</dbReference>
<dbReference type="PROSITE" id="PS50011">
    <property type="entry name" value="PROTEIN_KINASE_DOM"/>
    <property type="match status" value="1"/>
</dbReference>
<dbReference type="GeneID" id="81444785"/>
<gene>
    <name evidence="8" type="ORF">N7496_012693</name>
</gene>
<comment type="function">
    <text evidence="5">Involved in mitochondrial fission. Acts as an adapter protein required to form mitochondrial fission complexes. Formation of these complexes is required to promote constriction and fission of the mitochondrial compartment at a late step in mitochondrial division.</text>
</comment>
<feature type="repeat" description="WD" evidence="6">
    <location>
        <begin position="300"/>
        <end position="332"/>
    </location>
</feature>
<reference evidence="8" key="2">
    <citation type="journal article" date="2023" name="IMA Fungus">
        <title>Comparative genomic study of the Penicillium genus elucidates a diverse pangenome and 15 lateral gene transfer events.</title>
        <authorList>
            <person name="Petersen C."/>
            <person name="Sorensen T."/>
            <person name="Nielsen M.R."/>
            <person name="Sondergaard T.E."/>
            <person name="Sorensen J.L."/>
            <person name="Fitzpatrick D.A."/>
            <person name="Frisvad J.C."/>
            <person name="Nielsen K.L."/>
        </authorList>
    </citation>
    <scope>NUCLEOTIDE SEQUENCE</scope>
    <source>
        <strain evidence="8">IBT 29864</strain>
    </source>
</reference>
<dbReference type="OrthoDB" id="10252171at2759"/>
<dbReference type="PROSITE" id="PS50294">
    <property type="entry name" value="WD_REPEATS_REGION"/>
    <property type="match status" value="4"/>
</dbReference>
<evidence type="ECO:0000256" key="3">
    <source>
        <dbReference type="ARBA" id="ARBA00038415"/>
    </source>
</evidence>
<keyword evidence="9" id="KW-1185">Reference proteome</keyword>
<dbReference type="InterPro" id="IPR015943">
    <property type="entry name" value="WD40/YVTN_repeat-like_dom_sf"/>
</dbReference>
<dbReference type="PROSITE" id="PS00108">
    <property type="entry name" value="PROTEIN_KINASE_ST"/>
    <property type="match status" value="1"/>
</dbReference>